<dbReference type="RefSeq" id="XP_001586158.1">
    <property type="nucleotide sequence ID" value="XM_001586108.1"/>
</dbReference>
<dbReference type="InParanoid" id="A7F558"/>
<protein>
    <submittedName>
        <fullName evidence="1">Uncharacterized protein</fullName>
    </submittedName>
</protein>
<proteinExistence type="predicted"/>
<name>A7F558_SCLS1</name>
<dbReference type="AlphaFoldDB" id="A7F558"/>
<dbReference type="GeneID" id="5482199"/>
<evidence type="ECO:0000313" key="1">
    <source>
        <dbReference type="EMBL" id="EDN97879.1"/>
    </source>
</evidence>
<dbReference type="KEGG" id="ssl:SS1G_12733"/>
<gene>
    <name evidence="1" type="ORF">SS1G_12733</name>
</gene>
<keyword evidence="2" id="KW-1185">Reference proteome</keyword>
<evidence type="ECO:0000313" key="2">
    <source>
        <dbReference type="Proteomes" id="UP000001312"/>
    </source>
</evidence>
<organism evidence="1 2">
    <name type="scientific">Sclerotinia sclerotiorum (strain ATCC 18683 / 1980 / Ss-1)</name>
    <name type="common">White mold</name>
    <name type="synonym">Whetzelinia sclerotiorum</name>
    <dbReference type="NCBI Taxonomy" id="665079"/>
    <lineage>
        <taxon>Eukaryota</taxon>
        <taxon>Fungi</taxon>
        <taxon>Dikarya</taxon>
        <taxon>Ascomycota</taxon>
        <taxon>Pezizomycotina</taxon>
        <taxon>Leotiomycetes</taxon>
        <taxon>Helotiales</taxon>
        <taxon>Sclerotiniaceae</taxon>
        <taxon>Sclerotinia</taxon>
    </lineage>
</organism>
<sequence>MRVQGKVFKQGKSYLTYWMKQHVFFIATRLAHVVRQIIAAKSRASGRLHTIVHHTSGEVDAGLWLMC</sequence>
<dbReference type="Proteomes" id="UP000001312">
    <property type="component" value="Unassembled WGS sequence"/>
</dbReference>
<dbReference type="EMBL" id="CH476642">
    <property type="protein sequence ID" value="EDN97879.1"/>
    <property type="molecule type" value="Genomic_DNA"/>
</dbReference>
<accession>A7F558</accession>
<reference evidence="2" key="1">
    <citation type="journal article" date="2011" name="PLoS Genet.">
        <title>Genomic analysis of the necrotrophic fungal pathogens Sclerotinia sclerotiorum and Botrytis cinerea.</title>
        <authorList>
            <person name="Amselem J."/>
            <person name="Cuomo C.A."/>
            <person name="van Kan J.A."/>
            <person name="Viaud M."/>
            <person name="Benito E.P."/>
            <person name="Couloux A."/>
            <person name="Coutinho P.M."/>
            <person name="de Vries R.P."/>
            <person name="Dyer P.S."/>
            <person name="Fillinger S."/>
            <person name="Fournier E."/>
            <person name="Gout L."/>
            <person name="Hahn M."/>
            <person name="Kohn L."/>
            <person name="Lapalu N."/>
            <person name="Plummer K.M."/>
            <person name="Pradier J.M."/>
            <person name="Quevillon E."/>
            <person name="Sharon A."/>
            <person name="Simon A."/>
            <person name="ten Have A."/>
            <person name="Tudzynski B."/>
            <person name="Tudzynski P."/>
            <person name="Wincker P."/>
            <person name="Andrew M."/>
            <person name="Anthouard V."/>
            <person name="Beever R.E."/>
            <person name="Beffa R."/>
            <person name="Benoit I."/>
            <person name="Bouzid O."/>
            <person name="Brault B."/>
            <person name="Chen Z."/>
            <person name="Choquer M."/>
            <person name="Collemare J."/>
            <person name="Cotton P."/>
            <person name="Danchin E.G."/>
            <person name="Da Silva C."/>
            <person name="Gautier A."/>
            <person name="Giraud C."/>
            <person name="Giraud T."/>
            <person name="Gonzalez C."/>
            <person name="Grossetete S."/>
            <person name="Guldener U."/>
            <person name="Henrissat B."/>
            <person name="Howlett B.J."/>
            <person name="Kodira C."/>
            <person name="Kretschmer M."/>
            <person name="Lappartient A."/>
            <person name="Leroch M."/>
            <person name="Levis C."/>
            <person name="Mauceli E."/>
            <person name="Neuveglise C."/>
            <person name="Oeser B."/>
            <person name="Pearson M."/>
            <person name="Poulain J."/>
            <person name="Poussereau N."/>
            <person name="Quesneville H."/>
            <person name="Rascle C."/>
            <person name="Schumacher J."/>
            <person name="Segurens B."/>
            <person name="Sexton A."/>
            <person name="Silva E."/>
            <person name="Sirven C."/>
            <person name="Soanes D.M."/>
            <person name="Talbot N.J."/>
            <person name="Templeton M."/>
            <person name="Yandava C."/>
            <person name="Yarden O."/>
            <person name="Zeng Q."/>
            <person name="Rollins J.A."/>
            <person name="Lebrun M.H."/>
            <person name="Dickman M."/>
        </authorList>
    </citation>
    <scope>NUCLEOTIDE SEQUENCE [LARGE SCALE GENOMIC DNA]</scope>
    <source>
        <strain evidence="2">ATCC 18683 / 1980 / Ss-1</strain>
    </source>
</reference>